<protein>
    <submittedName>
        <fullName evidence="2">Acetyltransferase (GNAT) domain-containing protein</fullName>
    </submittedName>
</protein>
<evidence type="ECO:0000259" key="1">
    <source>
        <dbReference type="PROSITE" id="PS51186"/>
    </source>
</evidence>
<organism evidence="2 3">
    <name type="scientific">Daejeonella rubra</name>
    <dbReference type="NCBI Taxonomy" id="990371"/>
    <lineage>
        <taxon>Bacteria</taxon>
        <taxon>Pseudomonadati</taxon>
        <taxon>Bacteroidota</taxon>
        <taxon>Sphingobacteriia</taxon>
        <taxon>Sphingobacteriales</taxon>
        <taxon>Sphingobacteriaceae</taxon>
        <taxon>Daejeonella</taxon>
    </lineage>
</organism>
<dbReference type="CDD" id="cd04301">
    <property type="entry name" value="NAT_SF"/>
    <property type="match status" value="1"/>
</dbReference>
<accession>A0A1G9XD55</accession>
<dbReference type="Gene3D" id="3.40.630.30">
    <property type="match status" value="1"/>
</dbReference>
<dbReference type="STRING" id="990371.SAMN05421813_1306"/>
<evidence type="ECO:0000313" key="3">
    <source>
        <dbReference type="Proteomes" id="UP000199226"/>
    </source>
</evidence>
<dbReference type="Pfam" id="PF13673">
    <property type="entry name" value="Acetyltransf_10"/>
    <property type="match status" value="1"/>
</dbReference>
<dbReference type="AlphaFoldDB" id="A0A1G9XD55"/>
<dbReference type="InterPro" id="IPR016181">
    <property type="entry name" value="Acyl_CoA_acyltransferase"/>
</dbReference>
<dbReference type="SUPFAM" id="SSF55729">
    <property type="entry name" value="Acyl-CoA N-acyltransferases (Nat)"/>
    <property type="match status" value="1"/>
</dbReference>
<dbReference type="PROSITE" id="PS51186">
    <property type="entry name" value="GNAT"/>
    <property type="match status" value="1"/>
</dbReference>
<dbReference type="OrthoDB" id="1178186at2"/>
<feature type="domain" description="N-acetyltransferase" evidence="1">
    <location>
        <begin position="1"/>
        <end position="136"/>
    </location>
</feature>
<dbReference type="EMBL" id="FNHH01000030">
    <property type="protein sequence ID" value="SDM94690.1"/>
    <property type="molecule type" value="Genomic_DNA"/>
</dbReference>
<dbReference type="InterPro" id="IPR000182">
    <property type="entry name" value="GNAT_dom"/>
</dbReference>
<proteinExistence type="predicted"/>
<evidence type="ECO:0000313" key="2">
    <source>
        <dbReference type="EMBL" id="SDM94690.1"/>
    </source>
</evidence>
<name>A0A1G9XD55_9SPHI</name>
<sequence>MAHIEQISHELTWRIRRDVLYPGQPLDKIRLANDENGMHLGLFDQNKLISVLSFFKNENSIQFRKFATLEPYQRQGYGTELLNYLLKISVAENYERVWCNARKNASGFYSKFGFTETEHSFQKDGHDFVIMEKILKTI</sequence>
<reference evidence="3" key="1">
    <citation type="submission" date="2016-10" db="EMBL/GenBank/DDBJ databases">
        <authorList>
            <person name="Varghese N."/>
            <person name="Submissions S."/>
        </authorList>
    </citation>
    <scope>NUCLEOTIDE SEQUENCE [LARGE SCALE GENOMIC DNA]</scope>
    <source>
        <strain evidence="3">DSM 24536</strain>
    </source>
</reference>
<dbReference type="Proteomes" id="UP000199226">
    <property type="component" value="Unassembled WGS sequence"/>
</dbReference>
<keyword evidence="3" id="KW-1185">Reference proteome</keyword>
<dbReference type="GO" id="GO:0016747">
    <property type="term" value="F:acyltransferase activity, transferring groups other than amino-acyl groups"/>
    <property type="evidence" value="ECO:0007669"/>
    <property type="project" value="InterPro"/>
</dbReference>
<gene>
    <name evidence="2" type="ORF">SAMN05421813_1306</name>
</gene>
<dbReference type="RefSeq" id="WP_090706471.1">
    <property type="nucleotide sequence ID" value="NZ_FNHH01000030.1"/>
</dbReference>
<keyword evidence="2" id="KW-0808">Transferase</keyword>